<dbReference type="PRINTS" id="PR00299">
    <property type="entry name" value="ACRYSTALLIN"/>
</dbReference>
<evidence type="ECO:0000256" key="2">
    <source>
        <dbReference type="PROSITE-ProRule" id="PRU00285"/>
    </source>
</evidence>
<accession>A0A0B7A6Z3</accession>
<evidence type="ECO:0000313" key="8">
    <source>
        <dbReference type="EMBL" id="CEK76515.1"/>
    </source>
</evidence>
<dbReference type="Gene3D" id="2.60.40.790">
    <property type="match status" value="1"/>
</dbReference>
<dbReference type="InterPro" id="IPR001436">
    <property type="entry name" value="Alpha-crystallin/sHSP_animal"/>
</dbReference>
<organism evidence="7">
    <name type="scientific">Arion vulgaris</name>
    <dbReference type="NCBI Taxonomy" id="1028688"/>
    <lineage>
        <taxon>Eukaryota</taxon>
        <taxon>Metazoa</taxon>
        <taxon>Spiralia</taxon>
        <taxon>Lophotrochozoa</taxon>
        <taxon>Mollusca</taxon>
        <taxon>Gastropoda</taxon>
        <taxon>Heterobranchia</taxon>
        <taxon>Euthyneura</taxon>
        <taxon>Panpulmonata</taxon>
        <taxon>Eupulmonata</taxon>
        <taxon>Stylommatophora</taxon>
        <taxon>Helicina</taxon>
        <taxon>Arionoidea</taxon>
        <taxon>Arionidae</taxon>
        <taxon>Arion</taxon>
    </lineage>
</organism>
<dbReference type="GO" id="GO:0005634">
    <property type="term" value="C:nucleus"/>
    <property type="evidence" value="ECO:0007669"/>
    <property type="project" value="TreeGrafter"/>
</dbReference>
<evidence type="ECO:0000256" key="3">
    <source>
        <dbReference type="RuleBase" id="RU003616"/>
    </source>
</evidence>
<dbReference type="GO" id="GO:0005737">
    <property type="term" value="C:cytoplasm"/>
    <property type="evidence" value="ECO:0007669"/>
    <property type="project" value="TreeGrafter"/>
</dbReference>
<dbReference type="GO" id="GO:0009408">
    <property type="term" value="P:response to heat"/>
    <property type="evidence" value="ECO:0007669"/>
    <property type="project" value="TreeGrafter"/>
</dbReference>
<dbReference type="InterPro" id="IPR002068">
    <property type="entry name" value="A-crystallin/Hsp20_dom"/>
</dbReference>
<dbReference type="EMBL" id="HACG01029648">
    <property type="protein sequence ID" value="CEK76513.1"/>
    <property type="molecule type" value="Transcribed_RNA"/>
</dbReference>
<evidence type="ECO:0000313" key="6">
    <source>
        <dbReference type="EMBL" id="CEK76512.1"/>
    </source>
</evidence>
<evidence type="ECO:0000259" key="4">
    <source>
        <dbReference type="PROSITE" id="PS01031"/>
    </source>
</evidence>
<dbReference type="PANTHER" id="PTHR45640">
    <property type="entry name" value="HEAT SHOCK PROTEIN HSP-12.2-RELATED"/>
    <property type="match status" value="1"/>
</dbReference>
<proteinExistence type="inferred from homology"/>
<comment type="similarity">
    <text evidence="2 3">Belongs to the small heat shock protein (HSP20) family.</text>
</comment>
<dbReference type="Pfam" id="PF00011">
    <property type="entry name" value="HSP20"/>
    <property type="match status" value="1"/>
</dbReference>
<dbReference type="CDD" id="cd06526">
    <property type="entry name" value="metazoan_ACD"/>
    <property type="match status" value="1"/>
</dbReference>
<dbReference type="SUPFAM" id="SSF49764">
    <property type="entry name" value="HSP20-like chaperones"/>
    <property type="match status" value="1"/>
</dbReference>
<feature type="domain" description="SHSP" evidence="4">
    <location>
        <begin position="38"/>
        <end position="138"/>
    </location>
</feature>
<dbReference type="EMBL" id="HACG01029650">
    <property type="protein sequence ID" value="CEK76515.1"/>
    <property type="molecule type" value="Transcribed_RNA"/>
</dbReference>
<evidence type="ECO:0000313" key="7">
    <source>
        <dbReference type="EMBL" id="CEK76513.1"/>
    </source>
</evidence>
<dbReference type="EMBL" id="HACG01029647">
    <property type="protein sequence ID" value="CEK76512.1"/>
    <property type="molecule type" value="Transcribed_RNA"/>
</dbReference>
<dbReference type="AlphaFoldDB" id="A0A0B7A6Z3"/>
<evidence type="ECO:0000256" key="1">
    <source>
        <dbReference type="ARBA" id="ARBA00023016"/>
    </source>
</evidence>
<dbReference type="PANTHER" id="PTHR45640:SF13">
    <property type="entry name" value="HEAT SHOCK PROTEIN 22-RELATED"/>
    <property type="match status" value="1"/>
</dbReference>
<dbReference type="InterPro" id="IPR008978">
    <property type="entry name" value="HSP20-like_chaperone"/>
</dbReference>
<evidence type="ECO:0000313" key="5">
    <source>
        <dbReference type="EMBL" id="CEK76511.1"/>
    </source>
</evidence>
<protein>
    <recommendedName>
        <fullName evidence="4">SHSP domain-containing protein</fullName>
    </recommendedName>
</protein>
<dbReference type="GO" id="GO:0042026">
    <property type="term" value="P:protein refolding"/>
    <property type="evidence" value="ECO:0007669"/>
    <property type="project" value="TreeGrafter"/>
</dbReference>
<sequence>MFQIFAGPQDATDKQNMMSLSNVLDSILFNFGEPVTIRKASTASPKASDRLKADKEFLVHLELQDYQPEEVKITADNHQVTVTAKHGQRPDNFGYVSRKITRVINLPEDVDPTSVTSIMNSNGILVIRAKKHIPEMLQ</sequence>
<gene>
    <name evidence="7" type="primary">ORF100269</name>
    <name evidence="5" type="synonym">ORF100263</name>
    <name evidence="6" type="synonym">ORF100267</name>
    <name evidence="8" type="synonym">ORF100276</name>
</gene>
<dbReference type="GO" id="GO:0051082">
    <property type="term" value="F:unfolded protein binding"/>
    <property type="evidence" value="ECO:0007669"/>
    <property type="project" value="TreeGrafter"/>
</dbReference>
<keyword evidence="1" id="KW-0346">Stress response</keyword>
<reference evidence="7" key="1">
    <citation type="submission" date="2014-12" db="EMBL/GenBank/DDBJ databases">
        <title>Insight into the proteome of Arion vulgaris.</title>
        <authorList>
            <person name="Aradska J."/>
            <person name="Bulat T."/>
            <person name="Smidak R."/>
            <person name="Sarate P."/>
            <person name="Gangsoo J."/>
            <person name="Sialana F."/>
            <person name="Bilban M."/>
            <person name="Lubec G."/>
        </authorList>
    </citation>
    <scope>NUCLEOTIDE SEQUENCE</scope>
    <source>
        <tissue evidence="7">Skin</tissue>
    </source>
</reference>
<name>A0A0B7A6Z3_9EUPU</name>
<dbReference type="PROSITE" id="PS01031">
    <property type="entry name" value="SHSP"/>
    <property type="match status" value="1"/>
</dbReference>
<dbReference type="EMBL" id="HACG01029646">
    <property type="protein sequence ID" value="CEK76511.1"/>
    <property type="molecule type" value="Transcribed_RNA"/>
</dbReference>